<dbReference type="OrthoDB" id="4477787at2759"/>
<dbReference type="PROSITE" id="PS51257">
    <property type="entry name" value="PROKAR_LIPOPROTEIN"/>
    <property type="match status" value="1"/>
</dbReference>
<protein>
    <submittedName>
        <fullName evidence="3">Uncharacterized protein</fullName>
    </submittedName>
</protein>
<evidence type="ECO:0000313" key="3">
    <source>
        <dbReference type="EMBL" id="CEJ56983.1"/>
    </source>
</evidence>
<accession>A0A0F7TJT5</accession>
<name>A0A0F7TJT5_PENBI</name>
<feature type="compositionally biased region" description="Basic and acidic residues" evidence="1">
    <location>
        <begin position="188"/>
        <end position="204"/>
    </location>
</feature>
<dbReference type="Proteomes" id="UP000042958">
    <property type="component" value="Unassembled WGS sequence"/>
</dbReference>
<feature type="region of interest" description="Disordered" evidence="1">
    <location>
        <begin position="182"/>
        <end position="204"/>
    </location>
</feature>
<dbReference type="AlphaFoldDB" id="A0A0F7TJT5"/>
<reference evidence="4" key="1">
    <citation type="journal article" date="2015" name="Genome Announc.">
        <title>Draft genome sequence of the fungus Penicillium brasilianum MG11.</title>
        <authorList>
            <person name="Horn F."/>
            <person name="Linde J."/>
            <person name="Mattern D.J."/>
            <person name="Walther G."/>
            <person name="Guthke R."/>
            <person name="Brakhage A.A."/>
            <person name="Valiante V."/>
        </authorList>
    </citation>
    <scope>NUCLEOTIDE SEQUENCE [LARGE SCALE GENOMIC DNA]</scope>
    <source>
        <strain evidence="4">MG11</strain>
    </source>
</reference>
<keyword evidence="4" id="KW-1185">Reference proteome</keyword>
<dbReference type="EMBL" id="CDHK01000005">
    <property type="protein sequence ID" value="CEJ56983.1"/>
    <property type="molecule type" value="Genomic_DNA"/>
</dbReference>
<sequence>MRLSLDRLLLLLFLALTPANAIGLSCIKVASALVGRPSHLFDLFQTEICERGCQPTIPHWDLWTRNNSFVPAVRSLMKRMNVPHKEEALLKMGDDVATIIKDQCGPMLGGRHICSDPVTLADFGNCFKRYFFKASLKHIPILLPMASDAACKEQYQYLQGDELWDVTIPNNMREYASVCNQLESESESMPRQEVEEEEVKHEDL</sequence>
<organism evidence="3 4">
    <name type="scientific">Penicillium brasilianum</name>
    <dbReference type="NCBI Taxonomy" id="104259"/>
    <lineage>
        <taxon>Eukaryota</taxon>
        <taxon>Fungi</taxon>
        <taxon>Dikarya</taxon>
        <taxon>Ascomycota</taxon>
        <taxon>Pezizomycotina</taxon>
        <taxon>Eurotiomycetes</taxon>
        <taxon>Eurotiomycetidae</taxon>
        <taxon>Eurotiales</taxon>
        <taxon>Aspergillaceae</taxon>
        <taxon>Penicillium</taxon>
    </lineage>
</organism>
<feature type="signal peptide" evidence="2">
    <location>
        <begin position="1"/>
        <end position="21"/>
    </location>
</feature>
<feature type="chain" id="PRO_5002522530" evidence="2">
    <location>
        <begin position="22"/>
        <end position="204"/>
    </location>
</feature>
<gene>
    <name evidence="3" type="ORF">PMG11_05693</name>
</gene>
<proteinExistence type="predicted"/>
<evidence type="ECO:0000313" key="4">
    <source>
        <dbReference type="Proteomes" id="UP000042958"/>
    </source>
</evidence>
<evidence type="ECO:0000256" key="2">
    <source>
        <dbReference type="SAM" id="SignalP"/>
    </source>
</evidence>
<dbReference type="STRING" id="104259.A0A0F7TJT5"/>
<keyword evidence="2" id="KW-0732">Signal</keyword>
<evidence type="ECO:0000256" key="1">
    <source>
        <dbReference type="SAM" id="MobiDB-lite"/>
    </source>
</evidence>